<dbReference type="RefSeq" id="WP_165714647.1">
    <property type="nucleotide sequence ID" value="NZ_CP086395.1"/>
</dbReference>
<feature type="region of interest" description="Disordered" evidence="2">
    <location>
        <begin position="157"/>
        <end position="176"/>
    </location>
</feature>
<proteinExistence type="predicted"/>
<sequence>MTTEELKALGLTDEQIKKVMASHGQSINAEKAKTKADLDAKIAEVDSLNKQLKERDKDIKDLKKSSGDNEDLSKQLSDLQEKYKTDTANLNAQLSETKLNSAISEAMSGTKARNADVVKKMLNMDEISINSEGQLVGLDEQISRLQETEAYLFDLGTTTSKTDPNSGSGNGLGTVDSGNSIADFAAEARIIN</sequence>
<dbReference type="AlphaFoldDB" id="A0A9Q8Y108"/>
<name>A0A9Q8Y108_9LACT</name>
<protein>
    <submittedName>
        <fullName evidence="3">Phage scaffolding protein</fullName>
    </submittedName>
</protein>
<feature type="compositionally biased region" description="Polar residues" evidence="2">
    <location>
        <begin position="157"/>
        <end position="167"/>
    </location>
</feature>
<dbReference type="KEGG" id="lfo:LMK00_06770"/>
<dbReference type="Pfam" id="PF06810">
    <property type="entry name" value="Phage_scaffold"/>
    <property type="match status" value="1"/>
</dbReference>
<organism evidence="3 4">
    <name type="scientific">Lactococcus formosensis</name>
    <dbReference type="NCBI Taxonomy" id="1281486"/>
    <lineage>
        <taxon>Bacteria</taxon>
        <taxon>Bacillati</taxon>
        <taxon>Bacillota</taxon>
        <taxon>Bacilli</taxon>
        <taxon>Lactobacillales</taxon>
        <taxon>Streptococcaceae</taxon>
        <taxon>Lactococcus</taxon>
    </lineage>
</organism>
<evidence type="ECO:0000256" key="1">
    <source>
        <dbReference type="SAM" id="Coils"/>
    </source>
</evidence>
<dbReference type="InterPro" id="IPR009636">
    <property type="entry name" value="SCAF"/>
</dbReference>
<evidence type="ECO:0000256" key="2">
    <source>
        <dbReference type="SAM" id="MobiDB-lite"/>
    </source>
</evidence>
<reference evidence="3" key="1">
    <citation type="journal article" date="2022" name="Front. Microbiol.">
        <title>Feed Insects as a Reservoir of Granadaene-Producing Lactococci.</title>
        <authorList>
            <person name="Neuzil-Bunesova V."/>
            <person name="Ramirez Garcia A."/>
            <person name="Modrackova N."/>
            <person name="Makovska M."/>
            <person name="Sabolova M."/>
            <person name="Sproer C."/>
            <person name="Bunk B."/>
            <person name="Blom J."/>
            <person name="Schwab C."/>
        </authorList>
    </citation>
    <scope>NUCLEOTIDE SEQUENCE</scope>
    <source>
        <strain evidence="3">I4/6O</strain>
    </source>
</reference>
<dbReference type="Proteomes" id="UP001056730">
    <property type="component" value="Chromosome"/>
</dbReference>
<gene>
    <name evidence="3" type="ORF">LMK00_06770</name>
</gene>
<keyword evidence="1" id="KW-0175">Coiled coil</keyword>
<accession>A0A9Q8Y108</accession>
<feature type="coiled-coil region" evidence="1">
    <location>
        <begin position="31"/>
        <end position="89"/>
    </location>
</feature>
<evidence type="ECO:0000313" key="3">
    <source>
        <dbReference type="EMBL" id="USJ19534.1"/>
    </source>
</evidence>
<dbReference type="EMBL" id="CP086395">
    <property type="protein sequence ID" value="USJ19534.1"/>
    <property type="molecule type" value="Genomic_DNA"/>
</dbReference>
<evidence type="ECO:0000313" key="4">
    <source>
        <dbReference type="Proteomes" id="UP001056730"/>
    </source>
</evidence>